<comment type="caution">
    <text evidence="2">The sequence shown here is derived from an EMBL/GenBank/DDBJ whole genome shotgun (WGS) entry which is preliminary data.</text>
</comment>
<dbReference type="Proteomes" id="UP001500729">
    <property type="component" value="Unassembled WGS sequence"/>
</dbReference>
<dbReference type="InterPro" id="IPR003018">
    <property type="entry name" value="GAF"/>
</dbReference>
<name>A0ABN1C248_SACER</name>
<proteinExistence type="predicted"/>
<dbReference type="RefSeq" id="WP_009942726.1">
    <property type="nucleotide sequence ID" value="NZ_BAAAGS010000003.1"/>
</dbReference>
<evidence type="ECO:0000259" key="1">
    <source>
        <dbReference type="Pfam" id="PF13185"/>
    </source>
</evidence>
<dbReference type="InterPro" id="IPR029016">
    <property type="entry name" value="GAF-like_dom_sf"/>
</dbReference>
<evidence type="ECO:0000313" key="2">
    <source>
        <dbReference type="EMBL" id="GAA0510251.1"/>
    </source>
</evidence>
<reference evidence="2 3" key="1">
    <citation type="journal article" date="2019" name="Int. J. Syst. Evol. Microbiol.">
        <title>The Global Catalogue of Microorganisms (GCM) 10K type strain sequencing project: providing services to taxonomists for standard genome sequencing and annotation.</title>
        <authorList>
            <consortium name="The Broad Institute Genomics Platform"/>
            <consortium name="The Broad Institute Genome Sequencing Center for Infectious Disease"/>
            <person name="Wu L."/>
            <person name="Ma J."/>
        </authorList>
    </citation>
    <scope>NUCLEOTIDE SEQUENCE [LARGE SCALE GENOMIC DNA]</scope>
    <source>
        <strain evidence="2 3">JCM 10303</strain>
    </source>
</reference>
<accession>A0ABN1C248</accession>
<dbReference type="Pfam" id="PF13185">
    <property type="entry name" value="GAF_2"/>
    <property type="match status" value="1"/>
</dbReference>
<organism evidence="2 3">
    <name type="scientific">Saccharopolyspora erythraea</name>
    <name type="common">Streptomyces erythraeus</name>
    <dbReference type="NCBI Taxonomy" id="1836"/>
    <lineage>
        <taxon>Bacteria</taxon>
        <taxon>Bacillati</taxon>
        <taxon>Actinomycetota</taxon>
        <taxon>Actinomycetes</taxon>
        <taxon>Pseudonocardiales</taxon>
        <taxon>Pseudonocardiaceae</taxon>
        <taxon>Saccharopolyspora</taxon>
    </lineage>
</organism>
<feature type="domain" description="GAF" evidence="1">
    <location>
        <begin position="25"/>
        <end position="164"/>
    </location>
</feature>
<gene>
    <name evidence="2" type="ORF">GCM10009533_06350</name>
</gene>
<dbReference type="Gene3D" id="3.30.450.40">
    <property type="match status" value="1"/>
</dbReference>
<keyword evidence="3" id="KW-1185">Reference proteome</keyword>
<dbReference type="EMBL" id="BAAAGS010000003">
    <property type="protein sequence ID" value="GAA0510251.1"/>
    <property type="molecule type" value="Genomic_DNA"/>
</dbReference>
<protein>
    <recommendedName>
        <fullName evidence="1">GAF domain-containing protein</fullName>
    </recommendedName>
</protein>
<dbReference type="SUPFAM" id="SSF55781">
    <property type="entry name" value="GAF domain-like"/>
    <property type="match status" value="1"/>
</dbReference>
<sequence>MGRLRDSADEFAFTMAEVARELMQARTVTETLVRVSQLCVETVPGCDHAGVLLVRGEQVQTLASTSQLVVDSDRAQGELREGPCYDAARDATWFRVVHMGAEKRWPRYAPRARELGIGAMMGFQLFTDSDQLGALDMYADQPYGFTAMSEQLAWIFASHATVAVAASRAGDQLRLSE</sequence>
<evidence type="ECO:0000313" key="3">
    <source>
        <dbReference type="Proteomes" id="UP001500729"/>
    </source>
</evidence>